<name>A0A450Y3V1_9GAMM</name>
<organism evidence="2">
    <name type="scientific">Candidatus Kentrum sp. LPFa</name>
    <dbReference type="NCBI Taxonomy" id="2126335"/>
    <lineage>
        <taxon>Bacteria</taxon>
        <taxon>Pseudomonadati</taxon>
        <taxon>Pseudomonadota</taxon>
        <taxon>Gammaproteobacteria</taxon>
        <taxon>Candidatus Kentrum</taxon>
    </lineage>
</organism>
<gene>
    <name evidence="1" type="ORF">BECKLPF1236A_GA0070988_105412</name>
    <name evidence="2" type="ORF">BECKLPF1236C_GA0070990_105283</name>
</gene>
<dbReference type="InterPro" id="IPR021831">
    <property type="entry name" value="ParD-like"/>
</dbReference>
<accession>A0A450Y3V1</accession>
<dbReference type="AlphaFoldDB" id="A0A450Y3V1"/>
<dbReference type="Pfam" id="PF11903">
    <property type="entry name" value="ParD_like"/>
    <property type="match status" value="1"/>
</dbReference>
<dbReference type="EMBL" id="CAADFM010000541">
    <property type="protein sequence ID" value="VFK26672.1"/>
    <property type="molecule type" value="Genomic_DNA"/>
</dbReference>
<dbReference type="EMBL" id="CAADFP010000528">
    <property type="protein sequence ID" value="VFK36216.1"/>
    <property type="molecule type" value="Genomic_DNA"/>
</dbReference>
<sequence>MLQVAEFSKELIASAEIHAAMHRRSIPGQIEYWALIGRSAEENPDLPPSFISNTLLAKSEAEAGDVEEYTFG</sequence>
<protein>
    <submittedName>
        <fullName evidence="2">ParD-like antitoxin of type II toxin-antitoxin system</fullName>
    </submittedName>
</protein>
<reference evidence="2" key="1">
    <citation type="submission" date="2019-02" db="EMBL/GenBank/DDBJ databases">
        <authorList>
            <person name="Gruber-Vodicka R. H."/>
            <person name="Seah K. B. B."/>
        </authorList>
    </citation>
    <scope>NUCLEOTIDE SEQUENCE</scope>
    <source>
        <strain evidence="1">BECK_S312</strain>
        <strain evidence="2">BECK_S426</strain>
    </source>
</reference>
<evidence type="ECO:0000313" key="2">
    <source>
        <dbReference type="EMBL" id="VFK36216.1"/>
    </source>
</evidence>
<evidence type="ECO:0000313" key="1">
    <source>
        <dbReference type="EMBL" id="VFK26672.1"/>
    </source>
</evidence>
<proteinExistence type="predicted"/>